<evidence type="ECO:0000256" key="5">
    <source>
        <dbReference type="ARBA" id="ARBA00022729"/>
    </source>
</evidence>
<evidence type="ECO:0000256" key="4">
    <source>
        <dbReference type="ARBA" id="ARBA00022651"/>
    </source>
</evidence>
<evidence type="ECO:0000256" key="1">
    <source>
        <dbReference type="ARBA" id="ARBA00004613"/>
    </source>
</evidence>
<evidence type="ECO:0000256" key="7">
    <source>
        <dbReference type="ARBA" id="ARBA00023277"/>
    </source>
</evidence>
<feature type="chain" id="PRO_5032831272" description="feruloyl esterase" evidence="10">
    <location>
        <begin position="19"/>
        <end position="327"/>
    </location>
</feature>
<dbReference type="EC" id="3.1.1.73" evidence="2"/>
<feature type="signal peptide" evidence="10">
    <location>
        <begin position="1"/>
        <end position="18"/>
    </location>
</feature>
<gene>
    <name evidence="11" type="ORF">BCR39DRAFT_539666</name>
</gene>
<dbReference type="GO" id="GO:0005576">
    <property type="term" value="C:extracellular region"/>
    <property type="evidence" value="ECO:0007669"/>
    <property type="project" value="UniProtKB-SubCell"/>
</dbReference>
<dbReference type="Gene3D" id="3.40.50.1820">
    <property type="entry name" value="alpha/beta hydrolase"/>
    <property type="match status" value="1"/>
</dbReference>
<proteinExistence type="predicted"/>
<dbReference type="OrthoDB" id="424610at2759"/>
<keyword evidence="6 11" id="KW-0378">Hydrolase</keyword>
<evidence type="ECO:0000256" key="3">
    <source>
        <dbReference type="ARBA" id="ARBA00022525"/>
    </source>
</evidence>
<evidence type="ECO:0000256" key="10">
    <source>
        <dbReference type="SAM" id="SignalP"/>
    </source>
</evidence>
<evidence type="ECO:0000256" key="2">
    <source>
        <dbReference type="ARBA" id="ARBA00013091"/>
    </source>
</evidence>
<keyword evidence="12" id="KW-1185">Reference proteome</keyword>
<dbReference type="GO" id="GO:0030600">
    <property type="term" value="F:feruloyl esterase activity"/>
    <property type="evidence" value="ECO:0007669"/>
    <property type="project" value="UniProtKB-EC"/>
</dbReference>
<protein>
    <recommendedName>
        <fullName evidence="2">feruloyl esterase</fullName>
        <ecNumber evidence="2">3.1.1.73</ecNumber>
    </recommendedName>
</protein>
<dbReference type="STRING" id="71784.A0A1Y2AXG4"/>
<dbReference type="InterPro" id="IPR043595">
    <property type="entry name" value="FaeB/C/D"/>
</dbReference>
<dbReference type="InterPro" id="IPR029058">
    <property type="entry name" value="AB_hydrolase_fold"/>
</dbReference>
<keyword evidence="8" id="KW-0624">Polysaccharide degradation</keyword>
<reference evidence="11 12" key="1">
    <citation type="submission" date="2016-07" db="EMBL/GenBank/DDBJ databases">
        <title>Pervasive Adenine N6-methylation of Active Genes in Fungi.</title>
        <authorList>
            <consortium name="DOE Joint Genome Institute"/>
            <person name="Mondo S.J."/>
            <person name="Dannebaum R.O."/>
            <person name="Kuo R.C."/>
            <person name="Labutti K."/>
            <person name="Haridas S."/>
            <person name="Kuo A."/>
            <person name="Salamov A."/>
            <person name="Ahrendt S.R."/>
            <person name="Lipzen A."/>
            <person name="Sullivan W."/>
            <person name="Andreopoulos W.B."/>
            <person name="Clum A."/>
            <person name="Lindquist E."/>
            <person name="Daum C."/>
            <person name="Ramamoorthy G.K."/>
            <person name="Gryganskyi A."/>
            <person name="Culley D."/>
            <person name="Magnuson J.K."/>
            <person name="James T.Y."/>
            <person name="O'Malley M.A."/>
            <person name="Stajich J.E."/>
            <person name="Spatafora J.W."/>
            <person name="Visel A."/>
            <person name="Grigoriev I.V."/>
        </authorList>
    </citation>
    <scope>NUCLEOTIDE SEQUENCE [LARGE SCALE GENOMIC DNA]</scope>
    <source>
        <strain evidence="11 12">68-887.2</strain>
    </source>
</reference>
<accession>A0A1Y2AXG4</accession>
<dbReference type="PANTHER" id="PTHR38050:SF2">
    <property type="entry name" value="FERULOYL ESTERASE C-RELATED"/>
    <property type="match status" value="1"/>
</dbReference>
<keyword evidence="5 10" id="KW-0732">Signal</keyword>
<dbReference type="InParanoid" id="A0A1Y2AXG4"/>
<evidence type="ECO:0000313" key="12">
    <source>
        <dbReference type="Proteomes" id="UP000193986"/>
    </source>
</evidence>
<evidence type="ECO:0000256" key="8">
    <source>
        <dbReference type="ARBA" id="ARBA00023326"/>
    </source>
</evidence>
<comment type="catalytic activity">
    <reaction evidence="9">
        <text>feruloyl-polysaccharide + H2O = ferulate + polysaccharide.</text>
        <dbReference type="EC" id="3.1.1.73"/>
    </reaction>
</comment>
<organism evidence="11 12">
    <name type="scientific">Naematelia encephala</name>
    <dbReference type="NCBI Taxonomy" id="71784"/>
    <lineage>
        <taxon>Eukaryota</taxon>
        <taxon>Fungi</taxon>
        <taxon>Dikarya</taxon>
        <taxon>Basidiomycota</taxon>
        <taxon>Agaricomycotina</taxon>
        <taxon>Tremellomycetes</taxon>
        <taxon>Tremellales</taxon>
        <taxon>Naemateliaceae</taxon>
        <taxon>Naematelia</taxon>
    </lineage>
</organism>
<comment type="subcellular location">
    <subcellularLocation>
        <location evidence="1">Secreted</location>
    </subcellularLocation>
</comment>
<evidence type="ECO:0000256" key="6">
    <source>
        <dbReference type="ARBA" id="ARBA00022801"/>
    </source>
</evidence>
<dbReference type="AlphaFoldDB" id="A0A1Y2AXG4"/>
<keyword evidence="3" id="KW-0964">Secreted</keyword>
<evidence type="ECO:0000256" key="9">
    <source>
        <dbReference type="ARBA" id="ARBA00034075"/>
    </source>
</evidence>
<dbReference type="Proteomes" id="UP000193986">
    <property type="component" value="Unassembled WGS sequence"/>
</dbReference>
<sequence length="327" mass="35925">MFLLIFLRLAFLAALAKSHGSHSQVFLADQPSPAAQRIFRELPSGRSFLLNVPAAYNAAISYPLVLSFHGAGGTSESQETRSQLSDPELRIAGLPFLTVYPQGVNNSDWNITRIWKGAPYANDSVDDIQFIKDIIADVSSNFTIDPSRKYASGKSNGGGLTALLACRHDTTSLFAAFAPVSPALYPGTLAFSHCDPVRPVPIYHAHGILDVVTSYYGRGPLEPGYGPEPDVRVWRRQWAERNGCKGETGTLPEPDEVFHPHVNTTEEIWHCQGAEVRALTIDYLGHSWPTTEGLDPSGSPNHVATFNFTHQHLVQFFSSHQLPAEYL</sequence>
<name>A0A1Y2AXG4_9TREE</name>
<evidence type="ECO:0000313" key="11">
    <source>
        <dbReference type="EMBL" id="ORY26980.1"/>
    </source>
</evidence>
<dbReference type="SUPFAM" id="SSF53474">
    <property type="entry name" value="alpha/beta-Hydrolases"/>
    <property type="match status" value="1"/>
</dbReference>
<comment type="caution">
    <text evidence="11">The sequence shown here is derived from an EMBL/GenBank/DDBJ whole genome shotgun (WGS) entry which is preliminary data.</text>
</comment>
<dbReference type="GO" id="GO:0045493">
    <property type="term" value="P:xylan catabolic process"/>
    <property type="evidence" value="ECO:0007669"/>
    <property type="project" value="UniProtKB-KW"/>
</dbReference>
<dbReference type="EMBL" id="MCFC01000042">
    <property type="protein sequence ID" value="ORY26980.1"/>
    <property type="molecule type" value="Genomic_DNA"/>
</dbReference>
<dbReference type="PANTHER" id="PTHR38050">
    <property type="match status" value="1"/>
</dbReference>
<keyword evidence="7" id="KW-0119">Carbohydrate metabolism</keyword>
<keyword evidence="4" id="KW-0858">Xylan degradation</keyword>